<keyword evidence="2 4" id="KW-0479">Metal-binding</keyword>
<organism evidence="7 8">
    <name type="scientific">Flavobacterium orientale</name>
    <dbReference type="NCBI Taxonomy" id="1756020"/>
    <lineage>
        <taxon>Bacteria</taxon>
        <taxon>Pseudomonadati</taxon>
        <taxon>Bacteroidota</taxon>
        <taxon>Flavobacteriia</taxon>
        <taxon>Flavobacteriales</taxon>
        <taxon>Flavobacteriaceae</taxon>
        <taxon>Flavobacterium</taxon>
    </lineage>
</organism>
<sequence length="156" mass="17194">MNKMYALALGLLLFISCGKDKTNAGEDFSKSSSTETSDPTSYDPNRGEGKYSTVDLGTGLNVAMAAEGEKVAGVKCMSCHKLTDERLVGPGWKGVTERRTPQWLMNFAINPDPMIDKDPELQAQLELCLVRMPNQALTDDDARNILEYMRQNDGVK</sequence>
<comment type="caution">
    <text evidence="7">The sequence shown here is derived from an EMBL/GenBank/DDBJ whole genome shotgun (WGS) entry which is preliminary data.</text>
</comment>
<dbReference type="GO" id="GO:0046872">
    <property type="term" value="F:metal ion binding"/>
    <property type="evidence" value="ECO:0007669"/>
    <property type="project" value="UniProtKB-KW"/>
</dbReference>
<dbReference type="GO" id="GO:0009055">
    <property type="term" value="F:electron transfer activity"/>
    <property type="evidence" value="ECO:0007669"/>
    <property type="project" value="InterPro"/>
</dbReference>
<evidence type="ECO:0000259" key="6">
    <source>
        <dbReference type="PROSITE" id="PS51007"/>
    </source>
</evidence>
<keyword evidence="8" id="KW-1185">Reference proteome</keyword>
<dbReference type="Pfam" id="PF00034">
    <property type="entry name" value="Cytochrom_C"/>
    <property type="match status" value="1"/>
</dbReference>
<evidence type="ECO:0000256" key="4">
    <source>
        <dbReference type="PROSITE-ProRule" id="PRU00433"/>
    </source>
</evidence>
<evidence type="ECO:0000256" key="3">
    <source>
        <dbReference type="ARBA" id="ARBA00023004"/>
    </source>
</evidence>
<accession>A0A916Y8B6</accession>
<feature type="domain" description="Cytochrome c" evidence="6">
    <location>
        <begin position="63"/>
        <end position="153"/>
    </location>
</feature>
<protein>
    <recommendedName>
        <fullName evidence="6">Cytochrome c domain-containing protein</fullName>
    </recommendedName>
</protein>
<reference evidence="7" key="1">
    <citation type="journal article" date="2014" name="Int. J. Syst. Evol. Microbiol.">
        <title>Complete genome sequence of Corynebacterium casei LMG S-19264T (=DSM 44701T), isolated from a smear-ripened cheese.</title>
        <authorList>
            <consortium name="US DOE Joint Genome Institute (JGI-PGF)"/>
            <person name="Walter F."/>
            <person name="Albersmeier A."/>
            <person name="Kalinowski J."/>
            <person name="Ruckert C."/>
        </authorList>
    </citation>
    <scope>NUCLEOTIDE SEQUENCE</scope>
    <source>
        <strain evidence="7">CGMCC 1.12506</strain>
    </source>
</reference>
<dbReference type="Gene3D" id="1.10.760.10">
    <property type="entry name" value="Cytochrome c-like domain"/>
    <property type="match status" value="1"/>
</dbReference>
<dbReference type="Proteomes" id="UP000625735">
    <property type="component" value="Unassembled WGS sequence"/>
</dbReference>
<evidence type="ECO:0000256" key="2">
    <source>
        <dbReference type="ARBA" id="ARBA00022723"/>
    </source>
</evidence>
<evidence type="ECO:0000313" key="8">
    <source>
        <dbReference type="Proteomes" id="UP000625735"/>
    </source>
</evidence>
<evidence type="ECO:0000256" key="5">
    <source>
        <dbReference type="SAM" id="MobiDB-lite"/>
    </source>
</evidence>
<dbReference type="SUPFAM" id="SSF46626">
    <property type="entry name" value="Cytochrome c"/>
    <property type="match status" value="1"/>
</dbReference>
<dbReference type="InterPro" id="IPR009056">
    <property type="entry name" value="Cyt_c-like_dom"/>
</dbReference>
<dbReference type="EMBL" id="BMFG01000012">
    <property type="protein sequence ID" value="GGD34487.1"/>
    <property type="molecule type" value="Genomic_DNA"/>
</dbReference>
<dbReference type="PROSITE" id="PS51257">
    <property type="entry name" value="PROKAR_LIPOPROTEIN"/>
    <property type="match status" value="1"/>
</dbReference>
<feature type="region of interest" description="Disordered" evidence="5">
    <location>
        <begin position="24"/>
        <end position="50"/>
    </location>
</feature>
<gene>
    <name evidence="7" type="ORF">GCM10011343_25460</name>
</gene>
<dbReference type="InterPro" id="IPR036909">
    <property type="entry name" value="Cyt_c-like_dom_sf"/>
</dbReference>
<dbReference type="PROSITE" id="PS51007">
    <property type="entry name" value="CYTC"/>
    <property type="match status" value="1"/>
</dbReference>
<reference evidence="7" key="2">
    <citation type="submission" date="2020-09" db="EMBL/GenBank/DDBJ databases">
        <authorList>
            <person name="Sun Q."/>
            <person name="Zhou Y."/>
        </authorList>
    </citation>
    <scope>NUCLEOTIDE SEQUENCE</scope>
    <source>
        <strain evidence="7">CGMCC 1.12506</strain>
    </source>
</reference>
<proteinExistence type="predicted"/>
<name>A0A916Y8B6_9FLAO</name>
<feature type="compositionally biased region" description="Polar residues" evidence="5">
    <location>
        <begin position="30"/>
        <end position="43"/>
    </location>
</feature>
<keyword evidence="3 4" id="KW-0408">Iron</keyword>
<evidence type="ECO:0000313" key="7">
    <source>
        <dbReference type="EMBL" id="GGD34487.1"/>
    </source>
</evidence>
<evidence type="ECO:0000256" key="1">
    <source>
        <dbReference type="ARBA" id="ARBA00022617"/>
    </source>
</evidence>
<keyword evidence="1 4" id="KW-0349">Heme</keyword>
<dbReference type="GO" id="GO:0020037">
    <property type="term" value="F:heme binding"/>
    <property type="evidence" value="ECO:0007669"/>
    <property type="project" value="InterPro"/>
</dbReference>
<dbReference type="AlphaFoldDB" id="A0A916Y8B6"/>
<dbReference type="RefSeq" id="WP_188362975.1">
    <property type="nucleotide sequence ID" value="NZ_BMFG01000012.1"/>
</dbReference>